<comment type="caution">
    <text evidence="1">The sequence shown here is derived from an EMBL/GenBank/DDBJ whole genome shotgun (WGS) entry which is preliminary data.</text>
</comment>
<accession>A0ABR4GNG7</accession>
<name>A0ABR4GNG7_9EURO</name>
<proteinExistence type="predicted"/>
<protein>
    <submittedName>
        <fullName evidence="1">Uncharacterized protein</fullName>
    </submittedName>
</protein>
<evidence type="ECO:0000313" key="1">
    <source>
        <dbReference type="EMBL" id="KAL2800621.1"/>
    </source>
</evidence>
<organism evidence="1 2">
    <name type="scientific">Aspergillus keveii</name>
    <dbReference type="NCBI Taxonomy" id="714993"/>
    <lineage>
        <taxon>Eukaryota</taxon>
        <taxon>Fungi</taxon>
        <taxon>Dikarya</taxon>
        <taxon>Ascomycota</taxon>
        <taxon>Pezizomycotina</taxon>
        <taxon>Eurotiomycetes</taxon>
        <taxon>Eurotiomycetidae</taxon>
        <taxon>Eurotiales</taxon>
        <taxon>Aspergillaceae</taxon>
        <taxon>Aspergillus</taxon>
        <taxon>Aspergillus subgen. Nidulantes</taxon>
    </lineage>
</organism>
<sequence length="183" mass="19840">MAPMGLLSAIVSAIRVCGSPSLKAFVRRAQETAGAAELELLSCTSDTTAELWNDGGIARVFGKPQILEVVRLGDPRPADYQDSDGTGIYLFAESINKAWKFSSGTPESPERAKHRSPNLSLNIGIKRRPKGFSKGLPFLFSVFRSPGEQKIGDQVFGSFLARGDGSQFDRYITSSKTNRPDSP</sequence>
<evidence type="ECO:0000313" key="2">
    <source>
        <dbReference type="Proteomes" id="UP001610563"/>
    </source>
</evidence>
<dbReference type="Proteomes" id="UP001610563">
    <property type="component" value="Unassembled WGS sequence"/>
</dbReference>
<keyword evidence="2" id="KW-1185">Reference proteome</keyword>
<dbReference type="EMBL" id="JBFTWV010000003">
    <property type="protein sequence ID" value="KAL2800621.1"/>
    <property type="molecule type" value="Genomic_DNA"/>
</dbReference>
<reference evidence="1 2" key="1">
    <citation type="submission" date="2024-07" db="EMBL/GenBank/DDBJ databases">
        <title>Section-level genome sequencing and comparative genomics of Aspergillus sections Usti and Cavernicolus.</title>
        <authorList>
            <consortium name="Lawrence Berkeley National Laboratory"/>
            <person name="Nybo J.L."/>
            <person name="Vesth T.C."/>
            <person name="Theobald S."/>
            <person name="Frisvad J.C."/>
            <person name="Larsen T.O."/>
            <person name="Kjaerboelling I."/>
            <person name="Rothschild-Mancinelli K."/>
            <person name="Lyhne E.K."/>
            <person name="Kogle M.E."/>
            <person name="Barry K."/>
            <person name="Clum A."/>
            <person name="Na H."/>
            <person name="Ledsgaard L."/>
            <person name="Lin J."/>
            <person name="Lipzen A."/>
            <person name="Kuo A."/>
            <person name="Riley R."/>
            <person name="Mondo S."/>
            <person name="Labutti K."/>
            <person name="Haridas S."/>
            <person name="Pangalinan J."/>
            <person name="Salamov A.A."/>
            <person name="Simmons B.A."/>
            <person name="Magnuson J.K."/>
            <person name="Chen J."/>
            <person name="Drula E."/>
            <person name="Henrissat B."/>
            <person name="Wiebenga A."/>
            <person name="Lubbers R.J."/>
            <person name="Gomes A.C."/>
            <person name="Makela M.R."/>
            <person name="Stajich J."/>
            <person name="Grigoriev I.V."/>
            <person name="Mortensen U.H."/>
            <person name="De Vries R.P."/>
            <person name="Baker S.E."/>
            <person name="Andersen M.R."/>
        </authorList>
    </citation>
    <scope>NUCLEOTIDE SEQUENCE [LARGE SCALE GENOMIC DNA]</scope>
    <source>
        <strain evidence="1 2">CBS 209.92</strain>
    </source>
</reference>
<gene>
    <name evidence="1" type="ORF">BJX66DRAFT_332180</name>
</gene>